<organism evidence="1">
    <name type="scientific">viral metagenome</name>
    <dbReference type="NCBI Taxonomy" id="1070528"/>
    <lineage>
        <taxon>unclassified sequences</taxon>
        <taxon>metagenomes</taxon>
        <taxon>organismal metagenomes</taxon>
    </lineage>
</organism>
<protein>
    <submittedName>
        <fullName evidence="1">Uncharacterized protein</fullName>
    </submittedName>
</protein>
<dbReference type="AlphaFoldDB" id="A0A6C0DZH9"/>
<dbReference type="InterPro" id="IPR036412">
    <property type="entry name" value="HAD-like_sf"/>
</dbReference>
<accession>A0A6C0DZH9</accession>
<dbReference type="PANTHER" id="PTHR38899:SF2">
    <property type="entry name" value="FCP1 HOMOLOGY DOMAIN-CONTAINING PROTEIN"/>
    <property type="match status" value="1"/>
</dbReference>
<dbReference type="EMBL" id="MN739698">
    <property type="protein sequence ID" value="QHT21898.1"/>
    <property type="molecule type" value="Genomic_DNA"/>
</dbReference>
<reference evidence="1" key="1">
    <citation type="journal article" date="2020" name="Nature">
        <title>Giant virus diversity and host interactions through global metagenomics.</title>
        <authorList>
            <person name="Schulz F."/>
            <person name="Roux S."/>
            <person name="Paez-Espino D."/>
            <person name="Jungbluth S."/>
            <person name="Walsh D.A."/>
            <person name="Denef V.J."/>
            <person name="McMahon K.D."/>
            <person name="Konstantinidis K.T."/>
            <person name="Eloe-Fadrosh E.A."/>
            <person name="Kyrpides N.C."/>
            <person name="Woyke T."/>
        </authorList>
    </citation>
    <scope>NUCLEOTIDE SEQUENCE</scope>
    <source>
        <strain evidence="1">GVMAG-M-3300023179-103</strain>
    </source>
</reference>
<dbReference type="PANTHER" id="PTHR38899">
    <property type="entry name" value="DOMAIN OOKINETE PROTEIN, PUTATIVE-RELATED"/>
    <property type="match status" value="1"/>
</dbReference>
<proteinExistence type="predicted"/>
<name>A0A6C0DZH9_9ZZZZ</name>
<sequence length="247" mass="27158">MTQKEVKPVMFIDYDDTLLASTAIQAALANKGAAGSAEEAHNIALLRANLAQLETSVINFLKAAKHHGDICLVTNGENGWVEQSCSRYMPSVVPYLKTVPIFSARHFFEKKDPHNPMIWKLHAFTHLLSVANPTPRQVISIGDSNCEREAIKRACSPLKGCHVKIIKLIEQPTIERLSRQLDIIAGIMSKIVIHQGSLDEEIKVEEVRPEVIVFDQIALRAGFSGDNVMEDDPIPAAASASASAEKR</sequence>
<evidence type="ECO:0000313" key="1">
    <source>
        <dbReference type="EMBL" id="QHT21898.1"/>
    </source>
</evidence>
<dbReference type="SUPFAM" id="SSF56784">
    <property type="entry name" value="HAD-like"/>
    <property type="match status" value="1"/>
</dbReference>